<dbReference type="Proteomes" id="UP000033033">
    <property type="component" value="Chromosome"/>
</dbReference>
<dbReference type="AlphaFoldDB" id="A0A0E3QU24"/>
<evidence type="ECO:0000313" key="2">
    <source>
        <dbReference type="Proteomes" id="UP000033033"/>
    </source>
</evidence>
<dbReference type="HOGENOM" id="CLU_1444663_0_0_2"/>
<proteinExistence type="predicted"/>
<dbReference type="KEGG" id="mby:MSBRM_1075"/>
<name>A0A0E3QU24_METBA</name>
<accession>A0A0E3QU24</accession>
<keyword evidence="2" id="KW-1185">Reference proteome</keyword>
<dbReference type="PATRIC" id="fig|1434108.4.peg.1314"/>
<dbReference type="RefSeq" id="WP_048119018.1">
    <property type="nucleotide sequence ID" value="NZ_CP009528.1"/>
</dbReference>
<dbReference type="STRING" id="1434108.MSBRM_1075"/>
<organism evidence="1 2">
    <name type="scientific">Methanosarcina barkeri MS</name>
    <dbReference type="NCBI Taxonomy" id="1434108"/>
    <lineage>
        <taxon>Archaea</taxon>
        <taxon>Methanobacteriati</taxon>
        <taxon>Methanobacteriota</taxon>
        <taxon>Stenosarchaea group</taxon>
        <taxon>Methanomicrobia</taxon>
        <taxon>Methanosarcinales</taxon>
        <taxon>Methanosarcinaceae</taxon>
        <taxon>Methanosarcina</taxon>
    </lineage>
</organism>
<evidence type="ECO:0000313" key="1">
    <source>
        <dbReference type="EMBL" id="AKB54073.1"/>
    </source>
</evidence>
<protein>
    <submittedName>
        <fullName evidence="1">CobN-like chelatase BtuS for metalloporphyrine salvage</fullName>
    </submittedName>
</protein>
<gene>
    <name evidence="1" type="ORF">MSBRM_1075</name>
</gene>
<dbReference type="EMBL" id="CP009528">
    <property type="protein sequence ID" value="AKB54073.1"/>
    <property type="molecule type" value="Genomic_DNA"/>
</dbReference>
<dbReference type="GeneID" id="24844298"/>
<sequence>MHKKTYFLFLIALLFLVFSPGVLAEENKINVTYIAFSPSDALELASQKNLYNEFIEYTYIPAYNFTTYCASDELLAAGKSGFLETQDVIFCQMLDKSVYASMDENFKAASDNGTSLMAIQSSDTPSYFAYDSNGSVDDPICNYYNNISTEGGGLENAEDLLIYLVTEGRVRGLFTSFNKSVVKVEDYQIYDEKLLTLFQPDNP</sequence>
<reference evidence="1 2" key="1">
    <citation type="submission" date="2014-07" db="EMBL/GenBank/DDBJ databases">
        <title>Methanogenic archaea and the global carbon cycle.</title>
        <authorList>
            <person name="Henriksen J.R."/>
            <person name="Luke J."/>
            <person name="Reinhart S."/>
            <person name="Benedict M.N."/>
            <person name="Youngblut N.D."/>
            <person name="Metcalf M.E."/>
            <person name="Whitaker R.J."/>
            <person name="Metcalf W.W."/>
        </authorList>
    </citation>
    <scope>NUCLEOTIDE SEQUENCE [LARGE SCALE GENOMIC DNA]</scope>
    <source>
        <strain evidence="1 2">MS</strain>
    </source>
</reference>